<dbReference type="KEGG" id="hprf:HLPR_08320"/>
<dbReference type="Pfam" id="PF13302">
    <property type="entry name" value="Acetyltransf_3"/>
    <property type="match status" value="1"/>
</dbReference>
<protein>
    <submittedName>
        <fullName evidence="2">GNAT family N-acetyltransferase</fullName>
    </submittedName>
</protein>
<dbReference type="InterPro" id="IPR016181">
    <property type="entry name" value="Acyl_CoA_acyltransferase"/>
</dbReference>
<evidence type="ECO:0000313" key="3">
    <source>
        <dbReference type="Proteomes" id="UP001321786"/>
    </source>
</evidence>
<dbReference type="PANTHER" id="PTHR43792">
    <property type="entry name" value="GNAT FAMILY, PUTATIVE (AFU_ORTHOLOGUE AFUA_3G00765)-RELATED-RELATED"/>
    <property type="match status" value="1"/>
</dbReference>
<evidence type="ECO:0000259" key="1">
    <source>
        <dbReference type="PROSITE" id="PS51186"/>
    </source>
</evidence>
<dbReference type="AlphaFoldDB" id="A0AAU9E1Q9"/>
<feature type="domain" description="N-acetyltransferase" evidence="1">
    <location>
        <begin position="17"/>
        <end position="166"/>
    </location>
</feature>
<dbReference type="RefSeq" id="WP_338536818.1">
    <property type="nucleotide sequence ID" value="NZ_AP028654.1"/>
</dbReference>
<dbReference type="InterPro" id="IPR000182">
    <property type="entry name" value="GNAT_dom"/>
</dbReference>
<dbReference type="EMBL" id="AP028654">
    <property type="protein sequence ID" value="BEP28501.1"/>
    <property type="molecule type" value="Genomic_DNA"/>
</dbReference>
<keyword evidence="3" id="KW-1185">Reference proteome</keyword>
<evidence type="ECO:0000313" key="2">
    <source>
        <dbReference type="EMBL" id="BEP28501.1"/>
    </source>
</evidence>
<dbReference type="PROSITE" id="PS51186">
    <property type="entry name" value="GNAT"/>
    <property type="match status" value="1"/>
</dbReference>
<reference evidence="2 3" key="1">
    <citation type="submission" date="2023-08" db="EMBL/GenBank/DDBJ databases">
        <title>Helicovermis profunda gen. nov., sp. nov., a novel mesophilic, fermentative bacterium within the Bacillota from a deep-sea hydrothermal vent chimney.</title>
        <authorList>
            <person name="Miyazaki U."/>
            <person name="Mizutani D."/>
            <person name="Hashimoto Y."/>
            <person name="Tame A."/>
            <person name="Sawayama S."/>
            <person name="Miyazaki J."/>
            <person name="Takai K."/>
            <person name="Nakagawa S."/>
        </authorList>
    </citation>
    <scope>NUCLEOTIDE SEQUENCE [LARGE SCALE GENOMIC DNA]</scope>
    <source>
        <strain evidence="2 3">S502</strain>
    </source>
</reference>
<dbReference type="InterPro" id="IPR051531">
    <property type="entry name" value="N-acetyltransferase"/>
</dbReference>
<dbReference type="PANTHER" id="PTHR43792:SF13">
    <property type="entry name" value="ACETYLTRANSFERASE"/>
    <property type="match status" value="1"/>
</dbReference>
<dbReference type="SUPFAM" id="SSF55729">
    <property type="entry name" value="Acyl-CoA N-acyltransferases (Nat)"/>
    <property type="match status" value="1"/>
</dbReference>
<dbReference type="GO" id="GO:0016747">
    <property type="term" value="F:acyltransferase activity, transferring groups other than amino-acyl groups"/>
    <property type="evidence" value="ECO:0007669"/>
    <property type="project" value="InterPro"/>
</dbReference>
<dbReference type="Proteomes" id="UP001321786">
    <property type="component" value="Chromosome"/>
</dbReference>
<proteinExistence type="predicted"/>
<dbReference type="Gene3D" id="3.40.630.30">
    <property type="match status" value="1"/>
</dbReference>
<gene>
    <name evidence="2" type="ORF">HLPR_08320</name>
</gene>
<name>A0AAU9E1Q9_9FIRM</name>
<organism evidence="2 3">
    <name type="scientific">Helicovermis profundi</name>
    <dbReference type="NCBI Taxonomy" id="3065157"/>
    <lineage>
        <taxon>Bacteria</taxon>
        <taxon>Bacillati</taxon>
        <taxon>Bacillota</taxon>
        <taxon>Clostridia</taxon>
        <taxon>Helicovermis</taxon>
    </lineage>
</organism>
<accession>A0AAU9E1Q9</accession>
<sequence length="166" mass="19180">MIVKTERLKLIACNYDMILEIINSDIGSDKLFNYNISQLELKKIKKIAPVFKGLLKEKKDKYYWYMWIIVNIELNTIIGDAGFKGKPNNEGLIDIGYSIDEKYRKNGFATECANGLVKWAFTKKKVKGITAACKENNTNSINVLLKLNMKKILHENGFMYWKLKNS</sequence>